<dbReference type="AlphaFoldDB" id="A0A133UAP8"/>
<evidence type="ECO:0000256" key="1">
    <source>
        <dbReference type="SAM" id="MobiDB-lite"/>
    </source>
</evidence>
<evidence type="ECO:0000313" key="3">
    <source>
        <dbReference type="Proteomes" id="UP000070163"/>
    </source>
</evidence>
<dbReference type="EMBL" id="LHXJ01000014">
    <property type="protein sequence ID" value="KXA91270.1"/>
    <property type="molecule type" value="Genomic_DNA"/>
</dbReference>
<evidence type="ECO:0000313" key="2">
    <source>
        <dbReference type="EMBL" id="KXA91270.1"/>
    </source>
</evidence>
<accession>A0A133UAP8</accession>
<reference evidence="2 3" key="1">
    <citation type="journal article" date="2016" name="Sci. Rep.">
        <title>Metabolic traits of an uncultured archaeal lineage -MSBL1- from brine pools of the Red Sea.</title>
        <authorList>
            <person name="Mwirichia R."/>
            <person name="Alam I."/>
            <person name="Rashid M."/>
            <person name="Vinu M."/>
            <person name="Ba-Alawi W."/>
            <person name="Anthony Kamau A."/>
            <person name="Kamanda Ngugi D."/>
            <person name="Goker M."/>
            <person name="Klenk H.P."/>
            <person name="Bajic V."/>
            <person name="Stingl U."/>
        </authorList>
    </citation>
    <scope>NUCLEOTIDE SEQUENCE [LARGE SCALE GENOMIC DNA]</scope>
    <source>
        <strain evidence="2">SCGC-AAA259A05</strain>
    </source>
</reference>
<sequence length="125" mass="14464">MVRATWFKSIEGEKKEEKLEVNRETLSEMQVKQVRDGIWRFTEDGLHEEVEDLSDDKEKAREQMLHAMLVHELPYQAGNGYDTKKRELNRLDPLNFPGLRAAQDRKGADPFPTSSSGSLYLAVER</sequence>
<keyword evidence="3" id="KW-1185">Reference proteome</keyword>
<gene>
    <name evidence="2" type="ORF">AKJ57_01745</name>
</gene>
<organism evidence="2 3">
    <name type="scientific">candidate division MSBL1 archaeon SCGC-AAA259A05</name>
    <dbReference type="NCBI Taxonomy" id="1698259"/>
    <lineage>
        <taxon>Archaea</taxon>
        <taxon>Methanobacteriati</taxon>
        <taxon>Methanobacteriota</taxon>
        <taxon>candidate division MSBL1</taxon>
    </lineage>
</organism>
<comment type="caution">
    <text evidence="2">The sequence shown here is derived from an EMBL/GenBank/DDBJ whole genome shotgun (WGS) entry which is preliminary data.</text>
</comment>
<feature type="region of interest" description="Disordered" evidence="1">
    <location>
        <begin position="97"/>
        <end position="125"/>
    </location>
</feature>
<protein>
    <submittedName>
        <fullName evidence="2">Uncharacterized protein</fullName>
    </submittedName>
</protein>
<name>A0A133UAP8_9EURY</name>
<dbReference type="Proteomes" id="UP000070163">
    <property type="component" value="Unassembled WGS sequence"/>
</dbReference>
<proteinExistence type="predicted"/>